<reference evidence="2 3" key="1">
    <citation type="journal article" date="2020" name="Microorganisms">
        <title>Osmotic Adaptation and Compatible Solute Biosynthesis of Phototrophic Bacteria as Revealed from Genome Analyses.</title>
        <authorList>
            <person name="Imhoff J.F."/>
            <person name="Rahn T."/>
            <person name="Kunzel S."/>
            <person name="Keller A."/>
            <person name="Neulinger S.C."/>
        </authorList>
    </citation>
    <scope>NUCLEOTIDE SEQUENCE [LARGE SCALE GENOMIC DNA]</scope>
    <source>
        <strain evidence="2 3">DSM 9895</strain>
    </source>
</reference>
<keyword evidence="1" id="KW-0175">Coiled coil</keyword>
<sequence>MPTQSSQVDQILTDLAQIEAKLNSGRLFDVLEVVRDQMRDLKNQNQQIRNDLMDLQRTIFEVNANAKKAD</sequence>
<evidence type="ECO:0000313" key="2">
    <source>
        <dbReference type="EMBL" id="MBK1667756.1"/>
    </source>
</evidence>
<gene>
    <name evidence="2" type="ORF">CKO28_06880</name>
</gene>
<comment type="caution">
    <text evidence="2">The sequence shown here is derived from an EMBL/GenBank/DDBJ whole genome shotgun (WGS) entry which is preliminary data.</text>
</comment>
<evidence type="ECO:0008006" key="4">
    <source>
        <dbReference type="Google" id="ProtNLM"/>
    </source>
</evidence>
<dbReference type="EMBL" id="NRRL01000011">
    <property type="protein sequence ID" value="MBK1667756.1"/>
    <property type="molecule type" value="Genomic_DNA"/>
</dbReference>
<accession>A0ABS1DBC0</accession>
<feature type="coiled-coil region" evidence="1">
    <location>
        <begin position="31"/>
        <end position="65"/>
    </location>
</feature>
<evidence type="ECO:0000313" key="3">
    <source>
        <dbReference type="Proteomes" id="UP001296873"/>
    </source>
</evidence>
<evidence type="ECO:0000256" key="1">
    <source>
        <dbReference type="SAM" id="Coils"/>
    </source>
</evidence>
<organism evidence="2 3">
    <name type="scientific">Rhodovibrio sodomensis</name>
    <dbReference type="NCBI Taxonomy" id="1088"/>
    <lineage>
        <taxon>Bacteria</taxon>
        <taxon>Pseudomonadati</taxon>
        <taxon>Pseudomonadota</taxon>
        <taxon>Alphaproteobacteria</taxon>
        <taxon>Rhodospirillales</taxon>
        <taxon>Rhodovibrionaceae</taxon>
        <taxon>Rhodovibrio</taxon>
    </lineage>
</organism>
<dbReference type="Proteomes" id="UP001296873">
    <property type="component" value="Unassembled WGS sequence"/>
</dbReference>
<protein>
    <recommendedName>
        <fullName evidence="4">DUF904 domain-containing protein</fullName>
    </recommendedName>
</protein>
<proteinExistence type="predicted"/>
<dbReference type="RefSeq" id="WP_200339917.1">
    <property type="nucleotide sequence ID" value="NZ_NRRL01000011.1"/>
</dbReference>
<name>A0ABS1DBC0_9PROT</name>
<keyword evidence="3" id="KW-1185">Reference proteome</keyword>